<dbReference type="EMBL" id="JADNYM010000006">
    <property type="protein sequence ID" value="MBG0738919.1"/>
    <property type="molecule type" value="Genomic_DNA"/>
</dbReference>
<organism evidence="1 2">
    <name type="scientific">Arthrobacter terrae</name>
    <dbReference type="NCBI Taxonomy" id="2935737"/>
    <lineage>
        <taxon>Bacteria</taxon>
        <taxon>Bacillati</taxon>
        <taxon>Actinomycetota</taxon>
        <taxon>Actinomycetes</taxon>
        <taxon>Micrococcales</taxon>
        <taxon>Micrococcaceae</taxon>
        <taxon>Arthrobacter</taxon>
    </lineage>
</organism>
<dbReference type="AlphaFoldDB" id="A0A931CP31"/>
<comment type="caution">
    <text evidence="1">The sequence shown here is derived from an EMBL/GenBank/DDBJ whole genome shotgun (WGS) entry which is preliminary data.</text>
</comment>
<evidence type="ECO:0000313" key="2">
    <source>
        <dbReference type="Proteomes" id="UP000655366"/>
    </source>
</evidence>
<name>A0A931CP31_9MICC</name>
<evidence type="ECO:0000313" key="1">
    <source>
        <dbReference type="EMBL" id="MBG0738919.1"/>
    </source>
</evidence>
<dbReference type="RefSeq" id="WP_196395872.1">
    <property type="nucleotide sequence ID" value="NZ_JADNYM010000006.1"/>
</dbReference>
<sequence length="293" mass="32698">MSTKIYNGFRLAEGTDLTAFKHEVRSIIDPLRDQEDLKLLAATLAKRVDERWLAGEPILPGAVETAYSEWVDAQSKMSVYDYAYDLNRFELSIGTDPGSGRSMVIARVENRVLLDAFEEMPEVEEYGYWNNTDSYPEGVTRGDWEKREAAWDRMLPGFGRISATMDTWTLRDTVEMRDELHSLDGPGAARILALTPVSEDRATNTGQDAYADYLHQEQGVAPMRAVQHVAFGRGESIRTVIDTIASYLPVLTKELLTEGSGATVLDPGYRDAVRAACASLYETDKTELARNGQ</sequence>
<protein>
    <submittedName>
        <fullName evidence="1">Uncharacterized protein</fullName>
    </submittedName>
</protein>
<accession>A0A931CP31</accession>
<keyword evidence="2" id="KW-1185">Reference proteome</keyword>
<gene>
    <name evidence="1" type="ORF">IV500_05715</name>
</gene>
<dbReference type="Proteomes" id="UP000655366">
    <property type="component" value="Unassembled WGS sequence"/>
</dbReference>
<proteinExistence type="predicted"/>
<reference evidence="1 2" key="1">
    <citation type="submission" date="2020-11" db="EMBL/GenBank/DDBJ databases">
        <title>Arthrobacter antarcticus sp. nov., isolated from Antarctic Soil.</title>
        <authorList>
            <person name="Li J."/>
        </authorList>
    </citation>
    <scope>NUCLEOTIDE SEQUENCE [LARGE SCALE GENOMIC DNA]</scope>
    <source>
        <strain evidence="1 2">Z1-20</strain>
    </source>
</reference>